<evidence type="ECO:0000313" key="3">
    <source>
        <dbReference type="Proteomes" id="UP000635245"/>
    </source>
</evidence>
<dbReference type="Gene3D" id="3.10.180.10">
    <property type="entry name" value="2,3-Dihydroxybiphenyl 1,2-Dioxygenase, domain 1"/>
    <property type="match status" value="1"/>
</dbReference>
<reference evidence="2" key="1">
    <citation type="submission" date="2020-12" db="EMBL/GenBank/DDBJ databases">
        <title>Prauserella sp. ASG 168, a novel actinomycete isolated from cave rock.</title>
        <authorList>
            <person name="Suriyachadkun C."/>
        </authorList>
    </citation>
    <scope>NUCLEOTIDE SEQUENCE</scope>
    <source>
        <strain evidence="2">ASG 168</strain>
    </source>
</reference>
<keyword evidence="3" id="KW-1185">Reference proteome</keyword>
<dbReference type="RefSeq" id="WP_200324396.1">
    <property type="nucleotide sequence ID" value="NZ_JAENJH010000010.1"/>
</dbReference>
<comment type="caution">
    <text evidence="2">The sequence shown here is derived from an EMBL/GenBank/DDBJ whole genome shotgun (WGS) entry which is preliminary data.</text>
</comment>
<accession>A0A934QZP2</accession>
<gene>
    <name evidence="2" type="ORF">JHE00_29395</name>
</gene>
<dbReference type="PANTHER" id="PTHR33990">
    <property type="entry name" value="PROTEIN YJDN-RELATED"/>
    <property type="match status" value="1"/>
</dbReference>
<dbReference type="InterPro" id="IPR028973">
    <property type="entry name" value="PhnB-like"/>
</dbReference>
<organism evidence="2 3">
    <name type="scientific">Prauserella cavernicola</name>
    <dbReference type="NCBI Taxonomy" id="2800127"/>
    <lineage>
        <taxon>Bacteria</taxon>
        <taxon>Bacillati</taxon>
        <taxon>Actinomycetota</taxon>
        <taxon>Actinomycetes</taxon>
        <taxon>Pseudonocardiales</taxon>
        <taxon>Pseudonocardiaceae</taxon>
        <taxon>Prauserella</taxon>
    </lineage>
</organism>
<dbReference type="CDD" id="cd06588">
    <property type="entry name" value="PhnB_like"/>
    <property type="match status" value="1"/>
</dbReference>
<evidence type="ECO:0000259" key="1">
    <source>
        <dbReference type="Pfam" id="PF06983"/>
    </source>
</evidence>
<dbReference type="Pfam" id="PF06983">
    <property type="entry name" value="3-dmu-9_3-mt"/>
    <property type="match status" value="1"/>
</dbReference>
<dbReference type="EMBL" id="JAENJH010000010">
    <property type="protein sequence ID" value="MBK1788464.1"/>
    <property type="molecule type" value="Genomic_DNA"/>
</dbReference>
<dbReference type="PIRSF" id="PIRSF021700">
    <property type="entry name" value="3_dmu_93_MTrfase"/>
    <property type="match status" value="1"/>
</dbReference>
<protein>
    <submittedName>
        <fullName evidence="2">VOC family protein</fullName>
    </submittedName>
</protein>
<dbReference type="InterPro" id="IPR009725">
    <property type="entry name" value="3_dmu_93_MTrfase"/>
</dbReference>
<dbReference type="Proteomes" id="UP000635245">
    <property type="component" value="Unassembled WGS sequence"/>
</dbReference>
<proteinExistence type="predicted"/>
<dbReference type="AlphaFoldDB" id="A0A934QZP2"/>
<feature type="domain" description="PhnB-like" evidence="1">
    <location>
        <begin position="3"/>
        <end position="110"/>
    </location>
</feature>
<dbReference type="InterPro" id="IPR029068">
    <property type="entry name" value="Glyas_Bleomycin-R_OHBP_Dase"/>
</dbReference>
<name>A0A934QZP2_9PSEU</name>
<sequence>MSKISTFLWYDGAAKEAAEFYVSLVPNSTVGEVTTGPDGSVMLVTFELDGQRFAALNGGPANAFTEATSIFVSCDSQAEVDELWDRLTEGGSDGQCGWLKDRYGLSWQIIPKRLPELLADPDPARAKRAMEAMLTMGKIDLAAIEAAAGA</sequence>
<dbReference type="PANTHER" id="PTHR33990:SF2">
    <property type="entry name" value="PHNB-LIKE DOMAIN-CONTAINING PROTEIN"/>
    <property type="match status" value="1"/>
</dbReference>
<dbReference type="SUPFAM" id="SSF54593">
    <property type="entry name" value="Glyoxalase/Bleomycin resistance protein/Dihydroxybiphenyl dioxygenase"/>
    <property type="match status" value="1"/>
</dbReference>
<evidence type="ECO:0000313" key="2">
    <source>
        <dbReference type="EMBL" id="MBK1788464.1"/>
    </source>
</evidence>